<dbReference type="GO" id="GO:0003677">
    <property type="term" value="F:DNA binding"/>
    <property type="evidence" value="ECO:0007669"/>
    <property type="project" value="InterPro"/>
</dbReference>
<organism evidence="2 3">
    <name type="scientific">Paenibacillus abyssi</name>
    <dbReference type="NCBI Taxonomy" id="1340531"/>
    <lineage>
        <taxon>Bacteria</taxon>
        <taxon>Bacillati</taxon>
        <taxon>Bacillota</taxon>
        <taxon>Bacilli</taxon>
        <taxon>Bacillales</taxon>
        <taxon>Paenibacillaceae</taxon>
        <taxon>Paenibacillus</taxon>
    </lineage>
</organism>
<protein>
    <recommendedName>
        <fullName evidence="1">HTH LytTR-type domain-containing protein</fullName>
    </recommendedName>
</protein>
<proteinExistence type="predicted"/>
<dbReference type="EMBL" id="BMGR01000007">
    <property type="protein sequence ID" value="GGG06656.1"/>
    <property type="molecule type" value="Genomic_DNA"/>
</dbReference>
<dbReference type="Gene3D" id="2.40.50.1020">
    <property type="entry name" value="LytTr DNA-binding domain"/>
    <property type="match status" value="1"/>
</dbReference>
<comment type="caution">
    <text evidence="2">The sequence shown here is derived from an EMBL/GenBank/DDBJ whole genome shotgun (WGS) entry which is preliminary data.</text>
</comment>
<sequence length="108" mass="12356">MMSVALEAKSVYEFEVATDILFFKVGSHNLVSFHGRNYHIKKRMSAEQLQKLVAETGFVQVRSDCYVNVGKISSVEDDHLYFGQKNGDCKAIPVTRRKQQLIKDIMRS</sequence>
<dbReference type="SMART" id="SM00850">
    <property type="entry name" value="LytTR"/>
    <property type="match status" value="1"/>
</dbReference>
<name>A0A917FVH2_9BACL</name>
<evidence type="ECO:0000313" key="3">
    <source>
        <dbReference type="Proteomes" id="UP000644756"/>
    </source>
</evidence>
<gene>
    <name evidence="2" type="ORF">GCM10010916_24480</name>
</gene>
<accession>A0A917FVH2</accession>
<dbReference type="Pfam" id="PF04397">
    <property type="entry name" value="LytTR"/>
    <property type="match status" value="1"/>
</dbReference>
<dbReference type="InterPro" id="IPR007492">
    <property type="entry name" value="LytTR_DNA-bd_dom"/>
</dbReference>
<evidence type="ECO:0000313" key="2">
    <source>
        <dbReference type="EMBL" id="GGG06656.1"/>
    </source>
</evidence>
<dbReference type="AlphaFoldDB" id="A0A917FVH2"/>
<evidence type="ECO:0000259" key="1">
    <source>
        <dbReference type="SMART" id="SM00850"/>
    </source>
</evidence>
<feature type="domain" description="HTH LytTR-type" evidence="1">
    <location>
        <begin position="10"/>
        <end position="107"/>
    </location>
</feature>
<reference evidence="2" key="2">
    <citation type="submission" date="2020-09" db="EMBL/GenBank/DDBJ databases">
        <authorList>
            <person name="Sun Q."/>
            <person name="Zhou Y."/>
        </authorList>
    </citation>
    <scope>NUCLEOTIDE SEQUENCE</scope>
    <source>
        <strain evidence="2">CGMCC 1.12987</strain>
    </source>
</reference>
<reference evidence="2" key="1">
    <citation type="journal article" date="2014" name="Int. J. Syst. Evol. Microbiol.">
        <title>Complete genome sequence of Corynebacterium casei LMG S-19264T (=DSM 44701T), isolated from a smear-ripened cheese.</title>
        <authorList>
            <consortium name="US DOE Joint Genome Institute (JGI-PGF)"/>
            <person name="Walter F."/>
            <person name="Albersmeier A."/>
            <person name="Kalinowski J."/>
            <person name="Ruckert C."/>
        </authorList>
    </citation>
    <scope>NUCLEOTIDE SEQUENCE</scope>
    <source>
        <strain evidence="2">CGMCC 1.12987</strain>
    </source>
</reference>
<dbReference type="Proteomes" id="UP000644756">
    <property type="component" value="Unassembled WGS sequence"/>
</dbReference>
<keyword evidence="3" id="KW-1185">Reference proteome</keyword>
<dbReference type="RefSeq" id="WP_229725211.1">
    <property type="nucleotide sequence ID" value="NZ_BMGR01000007.1"/>
</dbReference>